<reference evidence="1" key="1">
    <citation type="submission" date="2021-06" db="EMBL/GenBank/DDBJ databases">
        <authorList>
            <person name="Kallberg Y."/>
            <person name="Tangrot J."/>
            <person name="Rosling A."/>
        </authorList>
    </citation>
    <scope>NUCLEOTIDE SEQUENCE</scope>
    <source>
        <strain evidence="1">MA453B</strain>
    </source>
</reference>
<gene>
    <name evidence="1" type="ORF">DERYTH_LOCUS21451</name>
</gene>
<comment type="caution">
    <text evidence="1">The sequence shown here is derived from an EMBL/GenBank/DDBJ whole genome shotgun (WGS) entry which is preliminary data.</text>
</comment>
<name>A0A9N9P6A6_9GLOM</name>
<keyword evidence="2" id="KW-1185">Reference proteome</keyword>
<dbReference type="AlphaFoldDB" id="A0A9N9P6A6"/>
<feature type="non-terminal residue" evidence="1">
    <location>
        <position position="1"/>
    </location>
</feature>
<sequence length="51" mass="5495">TSSYLFSASVEGAGEICGRDLQRVQGNYSGTDPVMDVDESFVFKESIDVTS</sequence>
<organism evidence="1 2">
    <name type="scientific">Dentiscutata erythropus</name>
    <dbReference type="NCBI Taxonomy" id="1348616"/>
    <lineage>
        <taxon>Eukaryota</taxon>
        <taxon>Fungi</taxon>
        <taxon>Fungi incertae sedis</taxon>
        <taxon>Mucoromycota</taxon>
        <taxon>Glomeromycotina</taxon>
        <taxon>Glomeromycetes</taxon>
        <taxon>Diversisporales</taxon>
        <taxon>Gigasporaceae</taxon>
        <taxon>Dentiscutata</taxon>
    </lineage>
</organism>
<accession>A0A9N9P6A6</accession>
<dbReference type="EMBL" id="CAJVPY010027392">
    <property type="protein sequence ID" value="CAG8791112.1"/>
    <property type="molecule type" value="Genomic_DNA"/>
</dbReference>
<dbReference type="Proteomes" id="UP000789405">
    <property type="component" value="Unassembled WGS sequence"/>
</dbReference>
<evidence type="ECO:0000313" key="2">
    <source>
        <dbReference type="Proteomes" id="UP000789405"/>
    </source>
</evidence>
<evidence type="ECO:0000313" key="1">
    <source>
        <dbReference type="EMBL" id="CAG8791112.1"/>
    </source>
</evidence>
<protein>
    <submittedName>
        <fullName evidence="1">5768_t:CDS:1</fullName>
    </submittedName>
</protein>
<proteinExistence type="predicted"/>